<accession>A0A516SGJ8</accession>
<keyword evidence="1" id="KW-0812">Transmembrane</keyword>
<sequence>MNLAKLGYVVGAFLFILLIQAGLFSMAMMLLGAAVLWGAWRIWCFVAEAREREARQWQVDETLLVPKKKPSRPSR</sequence>
<dbReference type="EMBL" id="CP041730">
    <property type="protein sequence ID" value="QDQ27283.1"/>
    <property type="molecule type" value="Genomic_DNA"/>
</dbReference>
<dbReference type="Proteomes" id="UP000317550">
    <property type="component" value="Chromosome"/>
</dbReference>
<name>A0A516SGJ8_9NEIS</name>
<dbReference type="RefSeq" id="WP_144278676.1">
    <property type="nucleotide sequence ID" value="NZ_CP041730.1"/>
</dbReference>
<feature type="transmembrane region" description="Helical" evidence="1">
    <location>
        <begin position="12"/>
        <end position="40"/>
    </location>
</feature>
<keyword evidence="1" id="KW-0472">Membrane</keyword>
<gene>
    <name evidence="2" type="ORF">FNU76_13415</name>
</gene>
<reference evidence="3" key="1">
    <citation type="submission" date="2019-07" db="EMBL/GenBank/DDBJ databases">
        <title>Chitinimonas sp. nov., isolated from Ny-Alesund, arctica soil.</title>
        <authorList>
            <person name="Xu Q."/>
            <person name="Peng F."/>
        </authorList>
    </citation>
    <scope>NUCLEOTIDE SEQUENCE [LARGE SCALE GENOMIC DNA]</scope>
    <source>
        <strain evidence="3">R3-44</strain>
    </source>
</reference>
<protein>
    <submittedName>
        <fullName evidence="2">Uncharacterized protein</fullName>
    </submittedName>
</protein>
<keyword evidence="3" id="KW-1185">Reference proteome</keyword>
<dbReference type="KEGG" id="cari:FNU76_13415"/>
<dbReference type="OrthoDB" id="9937627at2"/>
<evidence type="ECO:0000313" key="2">
    <source>
        <dbReference type="EMBL" id="QDQ27283.1"/>
    </source>
</evidence>
<dbReference type="AlphaFoldDB" id="A0A516SGJ8"/>
<organism evidence="2 3">
    <name type="scientific">Chitinimonas arctica</name>
    <dbReference type="NCBI Taxonomy" id="2594795"/>
    <lineage>
        <taxon>Bacteria</taxon>
        <taxon>Pseudomonadati</taxon>
        <taxon>Pseudomonadota</taxon>
        <taxon>Betaproteobacteria</taxon>
        <taxon>Neisseriales</taxon>
        <taxon>Chitinibacteraceae</taxon>
        <taxon>Chitinimonas</taxon>
    </lineage>
</organism>
<keyword evidence="1" id="KW-1133">Transmembrane helix</keyword>
<evidence type="ECO:0000313" key="3">
    <source>
        <dbReference type="Proteomes" id="UP000317550"/>
    </source>
</evidence>
<proteinExistence type="predicted"/>
<evidence type="ECO:0000256" key="1">
    <source>
        <dbReference type="SAM" id="Phobius"/>
    </source>
</evidence>